<feature type="non-terminal residue" evidence="2">
    <location>
        <position position="1"/>
    </location>
</feature>
<name>K0RI93_THAOC</name>
<organism evidence="2 3">
    <name type="scientific">Thalassiosira oceanica</name>
    <name type="common">Marine diatom</name>
    <dbReference type="NCBI Taxonomy" id="159749"/>
    <lineage>
        <taxon>Eukaryota</taxon>
        <taxon>Sar</taxon>
        <taxon>Stramenopiles</taxon>
        <taxon>Ochrophyta</taxon>
        <taxon>Bacillariophyta</taxon>
        <taxon>Coscinodiscophyceae</taxon>
        <taxon>Thalassiosirophycidae</taxon>
        <taxon>Thalassiosirales</taxon>
        <taxon>Thalassiosiraceae</taxon>
        <taxon>Thalassiosira</taxon>
    </lineage>
</organism>
<feature type="compositionally biased region" description="Polar residues" evidence="1">
    <location>
        <begin position="1"/>
        <end position="20"/>
    </location>
</feature>
<dbReference type="EMBL" id="AGNL01045626">
    <property type="protein sequence ID" value="EJK48611.1"/>
    <property type="molecule type" value="Genomic_DNA"/>
</dbReference>
<evidence type="ECO:0000313" key="3">
    <source>
        <dbReference type="Proteomes" id="UP000266841"/>
    </source>
</evidence>
<dbReference type="Proteomes" id="UP000266841">
    <property type="component" value="Unassembled WGS sequence"/>
</dbReference>
<gene>
    <name evidence="2" type="ORF">THAOC_32575</name>
</gene>
<evidence type="ECO:0000313" key="2">
    <source>
        <dbReference type="EMBL" id="EJK48611.1"/>
    </source>
</evidence>
<keyword evidence="3" id="KW-1185">Reference proteome</keyword>
<sequence length="240" mass="27036">DAQSQSSTTLSNGVSCNSRNGIRISRQPPETKKYVVPTTKLPKEVGLPSILRHLQLRPLSERGAKSVSKKSSVFDTCPQRTQMTRSEGGYPTKTLAEFKTSAKMMCKRHLILRLVSRKQTKFPPTVEETTRFSVNFGSDSLRGLEHLTSVERCRERATRLRDTNDAICQSQKEQLLNQSLDRVHKNDSQTGDFLDFALDQSMLAQVYREKCRGAIKYSLRVAQEDARVAKAILLEVEGCT</sequence>
<comment type="caution">
    <text evidence="2">The sequence shown here is derived from an EMBL/GenBank/DDBJ whole genome shotgun (WGS) entry which is preliminary data.</text>
</comment>
<dbReference type="AlphaFoldDB" id="K0RI93"/>
<protein>
    <submittedName>
        <fullName evidence="2">Uncharacterized protein</fullName>
    </submittedName>
</protein>
<feature type="region of interest" description="Disordered" evidence="1">
    <location>
        <begin position="1"/>
        <end position="32"/>
    </location>
</feature>
<evidence type="ECO:0000256" key="1">
    <source>
        <dbReference type="SAM" id="MobiDB-lite"/>
    </source>
</evidence>
<accession>K0RI93</accession>
<reference evidence="2 3" key="1">
    <citation type="journal article" date="2012" name="Genome Biol.">
        <title>Genome and low-iron response of an oceanic diatom adapted to chronic iron limitation.</title>
        <authorList>
            <person name="Lommer M."/>
            <person name="Specht M."/>
            <person name="Roy A.S."/>
            <person name="Kraemer L."/>
            <person name="Andreson R."/>
            <person name="Gutowska M.A."/>
            <person name="Wolf J."/>
            <person name="Bergner S.V."/>
            <person name="Schilhabel M.B."/>
            <person name="Klostermeier U.C."/>
            <person name="Beiko R.G."/>
            <person name="Rosenstiel P."/>
            <person name="Hippler M."/>
            <person name="Laroche J."/>
        </authorList>
    </citation>
    <scope>NUCLEOTIDE SEQUENCE [LARGE SCALE GENOMIC DNA]</scope>
    <source>
        <strain evidence="2 3">CCMP1005</strain>
    </source>
</reference>
<proteinExistence type="predicted"/>